<keyword evidence="3" id="KW-1185">Reference proteome</keyword>
<feature type="region of interest" description="Disordered" evidence="1">
    <location>
        <begin position="203"/>
        <end position="223"/>
    </location>
</feature>
<sequence>MKKIVLYMFLLVNVCSSQEKDILIVASSVSEAEVVVKIINNTSYKKILFLDLNNLGVAYNDKVSFTNNNSSKIYLNFFDLKEKNVIVPSSSLNIYNSGTRKEEDFINEIKNSTISLLPYAEKKIRINLYDQNESTYLKTYKILPAKNYKVCLKIYGQKIKEKLKKSNLSKKMLKNIFSIYDFNDYTSNEFDLKIKMVKSPVPPPLPPGKNVKLSSEHLTGARL</sequence>
<proteinExistence type="predicted"/>
<evidence type="ECO:0000256" key="1">
    <source>
        <dbReference type="SAM" id="MobiDB-lite"/>
    </source>
</evidence>
<dbReference type="EMBL" id="JBHMFE010000019">
    <property type="protein sequence ID" value="MFB9109798.1"/>
    <property type="molecule type" value="Genomic_DNA"/>
</dbReference>
<comment type="caution">
    <text evidence="2">The sequence shown here is derived from an EMBL/GenBank/DDBJ whole genome shotgun (WGS) entry which is preliminary data.</text>
</comment>
<gene>
    <name evidence="2" type="ORF">ACFFVK_14520</name>
</gene>
<reference evidence="2 3" key="1">
    <citation type="submission" date="2024-09" db="EMBL/GenBank/DDBJ databases">
        <authorList>
            <person name="Sun Q."/>
            <person name="Mori K."/>
        </authorList>
    </citation>
    <scope>NUCLEOTIDE SEQUENCE [LARGE SCALE GENOMIC DNA]</scope>
    <source>
        <strain evidence="2 3">CECT 8365</strain>
    </source>
</reference>
<evidence type="ECO:0000313" key="3">
    <source>
        <dbReference type="Proteomes" id="UP001589562"/>
    </source>
</evidence>
<name>A0ABV5HDA3_9FLAO</name>
<accession>A0ABV5HDA3</accession>
<organism evidence="2 3">
    <name type="scientific">Flavobacterium gyeonganense</name>
    <dbReference type="NCBI Taxonomy" id="1310418"/>
    <lineage>
        <taxon>Bacteria</taxon>
        <taxon>Pseudomonadati</taxon>
        <taxon>Bacteroidota</taxon>
        <taxon>Flavobacteriia</taxon>
        <taxon>Flavobacteriales</taxon>
        <taxon>Flavobacteriaceae</taxon>
        <taxon>Flavobacterium</taxon>
    </lineage>
</organism>
<dbReference type="Proteomes" id="UP001589562">
    <property type="component" value="Unassembled WGS sequence"/>
</dbReference>
<evidence type="ECO:0008006" key="4">
    <source>
        <dbReference type="Google" id="ProtNLM"/>
    </source>
</evidence>
<protein>
    <recommendedName>
        <fullName evidence="4">DUF4397 domain-containing protein</fullName>
    </recommendedName>
</protein>
<dbReference type="RefSeq" id="WP_379680727.1">
    <property type="nucleotide sequence ID" value="NZ_JBHMFE010000019.1"/>
</dbReference>
<evidence type="ECO:0000313" key="2">
    <source>
        <dbReference type="EMBL" id="MFB9109798.1"/>
    </source>
</evidence>